<reference evidence="1" key="2">
    <citation type="journal article" date="2022" name="Microbiol. Resour. Announc.">
        <title>Metagenome Sequencing to Explore Phylogenomics of Terrestrial Cyanobacteria.</title>
        <authorList>
            <person name="Ward R.D."/>
            <person name="Stajich J.E."/>
            <person name="Johansen J.R."/>
            <person name="Huntemann M."/>
            <person name="Clum A."/>
            <person name="Foster B."/>
            <person name="Foster B."/>
            <person name="Roux S."/>
            <person name="Palaniappan K."/>
            <person name="Varghese N."/>
            <person name="Mukherjee S."/>
            <person name="Reddy T.B.K."/>
            <person name="Daum C."/>
            <person name="Copeland A."/>
            <person name="Chen I.A."/>
            <person name="Ivanova N.N."/>
            <person name="Kyrpides N.C."/>
            <person name="Shapiro N."/>
            <person name="Eloe-Fadrosh E.A."/>
            <person name="Pietrasiak N."/>
        </authorList>
    </citation>
    <scope>NUCLEOTIDE SEQUENCE</scope>
    <source>
        <strain evidence="1">JT2-VF2</strain>
    </source>
</reference>
<proteinExistence type="predicted"/>
<evidence type="ECO:0000313" key="1">
    <source>
        <dbReference type="EMBL" id="MBW4560862.1"/>
    </source>
</evidence>
<dbReference type="EMBL" id="JAHHHN010000003">
    <property type="protein sequence ID" value="MBW4560862.1"/>
    <property type="molecule type" value="Genomic_DNA"/>
</dbReference>
<gene>
    <name evidence="1" type="ORF">KME32_06820</name>
</gene>
<sequence length="180" mass="19801">MLKIFPQFGKFTIAGKVLTSSVFIALLMTLNNTVLGQPTTAPTPKPSQPNQPLQPIAQKILGQWQAKDPSSAIALNFIFSPEGKLYIFSPNSQNPVAVEVKYSINPTPQPMHLNITISKNPEPVLTIFEFTADNQLRLQLDNTDSGKSRPKTFSPTATLFTKVSDTAKLPENVKIIDPRL</sequence>
<name>A0A951PXT7_9NOST</name>
<comment type="caution">
    <text evidence="1">The sequence shown here is derived from an EMBL/GenBank/DDBJ whole genome shotgun (WGS) entry which is preliminary data.</text>
</comment>
<evidence type="ECO:0000313" key="2">
    <source>
        <dbReference type="Proteomes" id="UP000715781"/>
    </source>
</evidence>
<protein>
    <submittedName>
        <fullName evidence="1">Uncharacterized protein</fullName>
    </submittedName>
</protein>
<accession>A0A951PXT7</accession>
<dbReference type="AlphaFoldDB" id="A0A951PXT7"/>
<dbReference type="Proteomes" id="UP000715781">
    <property type="component" value="Unassembled WGS sequence"/>
</dbReference>
<reference evidence="1" key="1">
    <citation type="submission" date="2021-05" db="EMBL/GenBank/DDBJ databases">
        <authorList>
            <person name="Pietrasiak N."/>
            <person name="Ward R."/>
            <person name="Stajich J.E."/>
            <person name="Kurbessoian T."/>
        </authorList>
    </citation>
    <scope>NUCLEOTIDE SEQUENCE</scope>
    <source>
        <strain evidence="1">JT2-VF2</strain>
    </source>
</reference>
<organism evidence="1 2">
    <name type="scientific">Mojavia pulchra JT2-VF2</name>
    <dbReference type="NCBI Taxonomy" id="287848"/>
    <lineage>
        <taxon>Bacteria</taxon>
        <taxon>Bacillati</taxon>
        <taxon>Cyanobacteriota</taxon>
        <taxon>Cyanophyceae</taxon>
        <taxon>Nostocales</taxon>
        <taxon>Nostocaceae</taxon>
    </lineage>
</organism>